<keyword evidence="4" id="KW-1185">Reference proteome</keyword>
<accession>A0ABX1QK16</accession>
<dbReference type="EMBL" id="WTVQ01000095">
    <property type="protein sequence ID" value="NMG77710.1"/>
    <property type="molecule type" value="Genomic_DNA"/>
</dbReference>
<proteinExistence type="inferred from homology"/>
<dbReference type="SUPFAM" id="SSF102705">
    <property type="entry name" value="NIF3 (NGG1p interacting factor 3)-like"/>
    <property type="match status" value="1"/>
</dbReference>
<organism evidence="3 4">
    <name type="scientific">Aromatoleum diolicum</name>
    <dbReference type="NCBI Taxonomy" id="75796"/>
    <lineage>
        <taxon>Bacteria</taxon>
        <taxon>Pseudomonadati</taxon>
        <taxon>Pseudomonadota</taxon>
        <taxon>Betaproteobacteria</taxon>
        <taxon>Rhodocyclales</taxon>
        <taxon>Rhodocyclaceae</taxon>
        <taxon>Aromatoleum</taxon>
    </lineage>
</organism>
<sequence>VGEGRFGEQDLAWIGRPAQLESATQILRSLAARLGREPLLIGDGARPVRRIAWCTGGAQGYFEQAIAAGADLYVSGEISEQTVHLARESGVPYIAAGHHATERYGIRALAAYLVRQFGLDARFVDLDNPV</sequence>
<comment type="caution">
    <text evidence="3">The sequence shown here is derived from an EMBL/GenBank/DDBJ whole genome shotgun (WGS) entry which is preliminary data.</text>
</comment>
<dbReference type="RefSeq" id="WP_211163335.1">
    <property type="nucleotide sequence ID" value="NZ_WTVQ01000095.1"/>
</dbReference>
<feature type="non-terminal residue" evidence="3">
    <location>
        <position position="1"/>
    </location>
</feature>
<dbReference type="Pfam" id="PF01784">
    <property type="entry name" value="DUF34_NIF3"/>
    <property type="match status" value="1"/>
</dbReference>
<gene>
    <name evidence="3" type="ORF">GPA25_23465</name>
</gene>
<evidence type="ECO:0000313" key="3">
    <source>
        <dbReference type="EMBL" id="NMG77710.1"/>
    </source>
</evidence>
<dbReference type="InterPro" id="IPR036069">
    <property type="entry name" value="DUF34/NIF3_sf"/>
</dbReference>
<protein>
    <submittedName>
        <fullName evidence="3">Nif3-like dinuclear metal center protein</fullName>
    </submittedName>
</protein>
<evidence type="ECO:0000256" key="1">
    <source>
        <dbReference type="ARBA" id="ARBA00006964"/>
    </source>
</evidence>
<dbReference type="Proteomes" id="UP000648984">
    <property type="component" value="Unassembled WGS sequence"/>
</dbReference>
<name>A0ABX1QK16_9RHOO</name>
<dbReference type="PANTHER" id="PTHR13799">
    <property type="entry name" value="NGG1 INTERACTING FACTOR 3"/>
    <property type="match status" value="1"/>
</dbReference>
<comment type="similarity">
    <text evidence="1">Belongs to the GTP cyclohydrolase I type 2/NIF3 family.</text>
</comment>
<dbReference type="Gene3D" id="3.40.1390.30">
    <property type="entry name" value="NIF3 (NGG1p interacting factor 3)-like"/>
    <property type="match status" value="2"/>
</dbReference>
<evidence type="ECO:0000313" key="4">
    <source>
        <dbReference type="Proteomes" id="UP000648984"/>
    </source>
</evidence>
<reference evidence="3 4" key="1">
    <citation type="submission" date="2019-12" db="EMBL/GenBank/DDBJ databases">
        <title>Comparative genomics gives insights into the taxonomy of the Azoarcus-Aromatoleum group and reveals separate origins of nif in the plant-associated Azoarcus and non-plant-associated Aromatoleum sub-groups.</title>
        <authorList>
            <person name="Lafos M."/>
            <person name="Maluk M."/>
            <person name="Batista M."/>
            <person name="Junghare M."/>
            <person name="Carmona M."/>
            <person name="Faoro H."/>
            <person name="Cruz L.M."/>
            <person name="Battistoni F."/>
            <person name="De Souza E."/>
            <person name="Pedrosa F."/>
            <person name="Chen W.-M."/>
            <person name="Poole P.S."/>
            <person name="Dixon R.A."/>
            <person name="James E.K."/>
        </authorList>
    </citation>
    <scope>NUCLEOTIDE SEQUENCE [LARGE SCALE GENOMIC DNA]</scope>
    <source>
        <strain evidence="3 4">22Lin</strain>
    </source>
</reference>
<keyword evidence="2" id="KW-0479">Metal-binding</keyword>
<dbReference type="PANTHER" id="PTHR13799:SF14">
    <property type="entry name" value="GTP CYCLOHYDROLASE 1 TYPE 2 HOMOLOG"/>
    <property type="match status" value="1"/>
</dbReference>
<dbReference type="InterPro" id="IPR002678">
    <property type="entry name" value="DUF34/NIF3"/>
</dbReference>
<evidence type="ECO:0000256" key="2">
    <source>
        <dbReference type="ARBA" id="ARBA00022723"/>
    </source>
</evidence>